<evidence type="ECO:0000259" key="11">
    <source>
        <dbReference type="PROSITE" id="PS50006"/>
    </source>
</evidence>
<keyword evidence="3" id="KW-0808">Transferase</keyword>
<dbReference type="Gene3D" id="2.60.200.20">
    <property type="match status" value="1"/>
</dbReference>
<dbReference type="SMART" id="SM00343">
    <property type="entry name" value="ZnF_C2HC"/>
    <property type="match status" value="1"/>
</dbReference>
<accession>A0ABM1E1I6</accession>
<evidence type="ECO:0000256" key="10">
    <source>
        <dbReference type="SAM" id="MobiDB-lite"/>
    </source>
</evidence>
<feature type="region of interest" description="Disordered" evidence="10">
    <location>
        <begin position="123"/>
        <end position="182"/>
    </location>
</feature>
<dbReference type="SUPFAM" id="SSF57850">
    <property type="entry name" value="RING/U-box"/>
    <property type="match status" value="1"/>
</dbReference>
<feature type="compositionally biased region" description="Basic and acidic residues" evidence="10">
    <location>
        <begin position="144"/>
        <end position="157"/>
    </location>
</feature>
<dbReference type="RefSeq" id="XP_014666057.1">
    <property type="nucleotide sequence ID" value="XM_014810571.1"/>
</dbReference>
<dbReference type="InterPro" id="IPR018957">
    <property type="entry name" value="Znf_C3HC4_RING-type"/>
</dbReference>
<reference evidence="15" key="1">
    <citation type="submission" date="2025-08" db="UniProtKB">
        <authorList>
            <consortium name="RefSeq"/>
        </authorList>
    </citation>
    <scope>IDENTIFICATION</scope>
</reference>
<dbReference type="Proteomes" id="UP000695022">
    <property type="component" value="Unplaced"/>
</dbReference>
<dbReference type="PROSITE" id="PS50006">
    <property type="entry name" value="FHA_DOMAIN"/>
    <property type="match status" value="1"/>
</dbReference>
<dbReference type="CDD" id="cd22663">
    <property type="entry name" value="FHA_RNF8"/>
    <property type="match status" value="1"/>
</dbReference>
<dbReference type="InterPro" id="IPR008984">
    <property type="entry name" value="SMAD_FHA_dom_sf"/>
</dbReference>
<dbReference type="SMART" id="SM00240">
    <property type="entry name" value="FHA"/>
    <property type="match status" value="1"/>
</dbReference>
<organism evidence="14 15">
    <name type="scientific">Priapulus caudatus</name>
    <name type="common">Priapulid worm</name>
    <dbReference type="NCBI Taxonomy" id="37621"/>
    <lineage>
        <taxon>Eukaryota</taxon>
        <taxon>Metazoa</taxon>
        <taxon>Ecdysozoa</taxon>
        <taxon>Scalidophora</taxon>
        <taxon>Priapulida</taxon>
        <taxon>Priapulimorpha</taxon>
        <taxon>Priapulimorphida</taxon>
        <taxon>Priapulidae</taxon>
        <taxon>Priapulus</taxon>
    </lineage>
</organism>
<keyword evidence="7" id="KW-0862">Zinc</keyword>
<feature type="region of interest" description="Disordered" evidence="10">
    <location>
        <begin position="450"/>
        <end position="483"/>
    </location>
</feature>
<dbReference type="SUPFAM" id="SSF49879">
    <property type="entry name" value="SMAD/FHA domain"/>
    <property type="match status" value="1"/>
</dbReference>
<dbReference type="PANTHER" id="PTHR15067:SF4">
    <property type="entry name" value="E3 UBIQUITIN-PROTEIN LIGASE RNF8"/>
    <property type="match status" value="1"/>
</dbReference>
<evidence type="ECO:0000256" key="1">
    <source>
        <dbReference type="ARBA" id="ARBA00005797"/>
    </source>
</evidence>
<dbReference type="PROSITE" id="PS50158">
    <property type="entry name" value="ZF_CCHC"/>
    <property type="match status" value="1"/>
</dbReference>
<dbReference type="Pfam" id="PF00498">
    <property type="entry name" value="FHA"/>
    <property type="match status" value="1"/>
</dbReference>
<dbReference type="Pfam" id="PF00097">
    <property type="entry name" value="zf-C3HC4"/>
    <property type="match status" value="1"/>
</dbReference>
<dbReference type="InterPro" id="IPR001841">
    <property type="entry name" value="Znf_RING"/>
</dbReference>
<dbReference type="Gene3D" id="3.30.40.10">
    <property type="entry name" value="Zinc/RING finger domain, C3HC4 (zinc finger)"/>
    <property type="match status" value="1"/>
</dbReference>
<dbReference type="InterPro" id="IPR001878">
    <property type="entry name" value="Znf_CCHC"/>
</dbReference>
<evidence type="ECO:0000256" key="9">
    <source>
        <dbReference type="SAM" id="Coils"/>
    </source>
</evidence>
<dbReference type="PANTHER" id="PTHR15067">
    <property type="entry name" value="E3 UBIQUITIN-PROTEIN LIGASE RNF8"/>
    <property type="match status" value="1"/>
</dbReference>
<dbReference type="PROSITE" id="PS00518">
    <property type="entry name" value="ZF_RING_1"/>
    <property type="match status" value="1"/>
</dbReference>
<dbReference type="CDD" id="cd16535">
    <property type="entry name" value="RING-HC_RNF8"/>
    <property type="match status" value="1"/>
</dbReference>
<evidence type="ECO:0000256" key="2">
    <source>
        <dbReference type="ARBA" id="ARBA00017908"/>
    </source>
</evidence>
<keyword evidence="4" id="KW-0479">Metal-binding</keyword>
<keyword evidence="9" id="KW-0175">Coiled coil</keyword>
<comment type="similarity">
    <text evidence="1">Belongs to the CHFR family.</text>
</comment>
<dbReference type="SUPFAM" id="SSF57756">
    <property type="entry name" value="Retrovirus zinc finger-like domains"/>
    <property type="match status" value="1"/>
</dbReference>
<dbReference type="Pfam" id="PF00098">
    <property type="entry name" value="zf-CCHC"/>
    <property type="match status" value="1"/>
</dbReference>
<evidence type="ECO:0000313" key="14">
    <source>
        <dbReference type="Proteomes" id="UP000695022"/>
    </source>
</evidence>
<sequence length="511" mass="57241">MSLGVKETGASYECCLVRVDENARDHTILKLKASSKEVTVGRSPDATVTLLSSMISRKHALLSCNEDNVWNIMDMKTLNGIYVNGKVLGPGKPQVLMDGDTVQFGVPIKPTLPAEFVFKFHPGNRNSRRERKTRVSAAAAACQKEQESSSRVAKREATSGSGVHISPPRSKRQRQESHQQYSDLSYLQKVQEGKMTQQIQDAVREVDHLKSLLAAKEETLNESYTLQKDVEKELEEEMRKKEQELNQVAEKELKAQMEKLTNELADRELRQTKLETELTQMKAESVLQQQQLQQQRAAMVEDFEELLESELQCSICSELFIEATTLGCSHSFCASCIGEWMKRKRDCPNCRAAIASISRSVVLDSYINSTVAHLGEDLKRRREEIVSQRSSRSRDRSKSEGCEVVPEIMGAEIEIATSGRMGTRSRARVATAAAVAAAVAEQPVYTLIISSEEDDDDDDDDNNDDDDDDDNAMRNSDDSEESDYAGYGYYGGGACFNCGRRGHWARFCPYR</sequence>
<gene>
    <name evidence="15" type="primary">LOC106808023</name>
</gene>
<dbReference type="InterPro" id="IPR000253">
    <property type="entry name" value="FHA_dom"/>
</dbReference>
<evidence type="ECO:0000256" key="3">
    <source>
        <dbReference type="ARBA" id="ARBA00022679"/>
    </source>
</evidence>
<keyword evidence="6" id="KW-0833">Ubl conjugation pathway</keyword>
<evidence type="ECO:0000256" key="5">
    <source>
        <dbReference type="ARBA" id="ARBA00022771"/>
    </source>
</evidence>
<feature type="domain" description="CCHC-type" evidence="13">
    <location>
        <begin position="495"/>
        <end position="509"/>
    </location>
</feature>
<evidence type="ECO:0000259" key="12">
    <source>
        <dbReference type="PROSITE" id="PS50089"/>
    </source>
</evidence>
<feature type="domain" description="RING-type" evidence="12">
    <location>
        <begin position="313"/>
        <end position="351"/>
    </location>
</feature>
<dbReference type="InterPro" id="IPR017907">
    <property type="entry name" value="Znf_RING_CS"/>
</dbReference>
<dbReference type="SMART" id="SM00184">
    <property type="entry name" value="RING"/>
    <property type="match status" value="1"/>
</dbReference>
<dbReference type="GeneID" id="106808023"/>
<dbReference type="PROSITE" id="PS50089">
    <property type="entry name" value="ZF_RING_2"/>
    <property type="match status" value="1"/>
</dbReference>
<keyword evidence="5 8" id="KW-0863">Zinc-finger</keyword>
<evidence type="ECO:0000313" key="15">
    <source>
        <dbReference type="RefSeq" id="XP_014666057.1"/>
    </source>
</evidence>
<name>A0ABM1E1I6_PRICU</name>
<feature type="coiled-coil region" evidence="9">
    <location>
        <begin position="199"/>
        <end position="309"/>
    </location>
</feature>
<evidence type="ECO:0000256" key="6">
    <source>
        <dbReference type="ARBA" id="ARBA00022786"/>
    </source>
</evidence>
<dbReference type="Gene3D" id="4.10.60.10">
    <property type="entry name" value="Zinc finger, CCHC-type"/>
    <property type="match status" value="1"/>
</dbReference>
<keyword evidence="14" id="KW-1185">Reference proteome</keyword>
<feature type="compositionally biased region" description="Acidic residues" evidence="10">
    <location>
        <begin position="451"/>
        <end position="470"/>
    </location>
</feature>
<evidence type="ECO:0000256" key="8">
    <source>
        <dbReference type="PROSITE-ProRule" id="PRU00047"/>
    </source>
</evidence>
<evidence type="ECO:0000259" key="13">
    <source>
        <dbReference type="PROSITE" id="PS50158"/>
    </source>
</evidence>
<proteinExistence type="inferred from homology"/>
<dbReference type="InterPro" id="IPR036875">
    <property type="entry name" value="Znf_CCHC_sf"/>
</dbReference>
<feature type="domain" description="FHA" evidence="11">
    <location>
        <begin position="38"/>
        <end position="88"/>
    </location>
</feature>
<evidence type="ECO:0000256" key="4">
    <source>
        <dbReference type="ARBA" id="ARBA00022723"/>
    </source>
</evidence>
<dbReference type="InterPro" id="IPR013083">
    <property type="entry name" value="Znf_RING/FYVE/PHD"/>
</dbReference>
<protein>
    <recommendedName>
        <fullName evidence="2">E3 ubiquitin-protein ligase CHFR</fullName>
    </recommendedName>
</protein>
<evidence type="ECO:0000256" key="7">
    <source>
        <dbReference type="ARBA" id="ARBA00022833"/>
    </source>
</evidence>